<organism evidence="2 3">
    <name type="scientific">Cyclostephanos tholiformis</name>
    <dbReference type="NCBI Taxonomy" id="382380"/>
    <lineage>
        <taxon>Eukaryota</taxon>
        <taxon>Sar</taxon>
        <taxon>Stramenopiles</taxon>
        <taxon>Ochrophyta</taxon>
        <taxon>Bacillariophyta</taxon>
        <taxon>Coscinodiscophyceae</taxon>
        <taxon>Thalassiosirophycidae</taxon>
        <taxon>Stephanodiscales</taxon>
        <taxon>Stephanodiscaceae</taxon>
        <taxon>Cyclostephanos</taxon>
    </lineage>
</organism>
<reference evidence="2 3" key="1">
    <citation type="submission" date="2024-10" db="EMBL/GenBank/DDBJ databases">
        <title>Updated reference genomes for cyclostephanoid diatoms.</title>
        <authorList>
            <person name="Roberts W.R."/>
            <person name="Alverson A.J."/>
        </authorList>
    </citation>
    <scope>NUCLEOTIDE SEQUENCE [LARGE SCALE GENOMIC DNA]</scope>
    <source>
        <strain evidence="2 3">AJA228-03</strain>
    </source>
</reference>
<sequence>MAIIDKETKDYCLTVARILKERHAELSEVGRMEGLSTMDSVVERPKKETKHRSADSNIKKNSELTESGVMCCIPTMDSISSGQANEIQREYLQSWIPKRASTDIGDQRINQYLSMCAPERIDPVAHERGMMTSHDASRTCVMGMYQQYLHNQVTTNSSRPIILSNAEMPRPILSGHIQQGIQGVQMKGSQGDDELDFPIMPFVSCARVQMNGSHGYDGLEFPIIAHVSQRAMISNMISANRTSSKQPISHSEEIHSFTERRRWSAPECLQTSKHEQPQAYDAQELDITDSDVVGMWLSSNVKEDD</sequence>
<comment type="caution">
    <text evidence="2">The sequence shown here is derived from an EMBL/GenBank/DDBJ whole genome shotgun (WGS) entry which is preliminary data.</text>
</comment>
<name>A0ABD3R5D8_9STRA</name>
<protein>
    <submittedName>
        <fullName evidence="2">Uncharacterized protein</fullName>
    </submittedName>
</protein>
<keyword evidence="3" id="KW-1185">Reference proteome</keyword>
<dbReference type="EMBL" id="JALLPB020000591">
    <property type="protein sequence ID" value="KAL3807734.1"/>
    <property type="molecule type" value="Genomic_DNA"/>
</dbReference>
<feature type="region of interest" description="Disordered" evidence="1">
    <location>
        <begin position="240"/>
        <end position="261"/>
    </location>
</feature>
<evidence type="ECO:0000313" key="3">
    <source>
        <dbReference type="Proteomes" id="UP001530377"/>
    </source>
</evidence>
<evidence type="ECO:0000256" key="1">
    <source>
        <dbReference type="SAM" id="MobiDB-lite"/>
    </source>
</evidence>
<dbReference type="Proteomes" id="UP001530377">
    <property type="component" value="Unassembled WGS sequence"/>
</dbReference>
<gene>
    <name evidence="2" type="ORF">ACHAXA_000794</name>
</gene>
<feature type="compositionally biased region" description="Polar residues" evidence="1">
    <location>
        <begin position="240"/>
        <end position="249"/>
    </location>
</feature>
<evidence type="ECO:0000313" key="2">
    <source>
        <dbReference type="EMBL" id="KAL3807734.1"/>
    </source>
</evidence>
<feature type="compositionally biased region" description="Basic and acidic residues" evidence="1">
    <location>
        <begin position="250"/>
        <end position="261"/>
    </location>
</feature>
<dbReference type="AlphaFoldDB" id="A0ABD3R5D8"/>
<accession>A0ABD3R5D8</accession>
<proteinExistence type="predicted"/>